<feature type="transmembrane region" description="Helical" evidence="1">
    <location>
        <begin position="25"/>
        <end position="44"/>
    </location>
</feature>
<dbReference type="Proteomes" id="UP000821837">
    <property type="component" value="Unassembled WGS sequence"/>
</dbReference>
<evidence type="ECO:0000256" key="1">
    <source>
        <dbReference type="SAM" id="Phobius"/>
    </source>
</evidence>
<keyword evidence="3" id="KW-1185">Reference proteome</keyword>
<accession>A0A9D4PK94</accession>
<protein>
    <submittedName>
        <fullName evidence="2">Uncharacterized protein</fullName>
    </submittedName>
</protein>
<reference evidence="2" key="1">
    <citation type="journal article" date="2020" name="Cell">
        <title>Large-Scale Comparative Analyses of Tick Genomes Elucidate Their Genetic Diversity and Vector Capacities.</title>
        <authorList>
            <consortium name="Tick Genome and Microbiome Consortium (TIGMIC)"/>
            <person name="Jia N."/>
            <person name="Wang J."/>
            <person name="Shi W."/>
            <person name="Du L."/>
            <person name="Sun Y."/>
            <person name="Zhan W."/>
            <person name="Jiang J.F."/>
            <person name="Wang Q."/>
            <person name="Zhang B."/>
            <person name="Ji P."/>
            <person name="Bell-Sakyi L."/>
            <person name="Cui X.M."/>
            <person name="Yuan T.T."/>
            <person name="Jiang B.G."/>
            <person name="Yang W.F."/>
            <person name="Lam T.T."/>
            <person name="Chang Q.C."/>
            <person name="Ding S.J."/>
            <person name="Wang X.J."/>
            <person name="Zhu J.G."/>
            <person name="Ruan X.D."/>
            <person name="Zhao L."/>
            <person name="Wei J.T."/>
            <person name="Ye R.Z."/>
            <person name="Que T.C."/>
            <person name="Du C.H."/>
            <person name="Zhou Y.H."/>
            <person name="Cheng J.X."/>
            <person name="Dai P.F."/>
            <person name="Guo W.B."/>
            <person name="Han X.H."/>
            <person name="Huang E.J."/>
            <person name="Li L.F."/>
            <person name="Wei W."/>
            <person name="Gao Y.C."/>
            <person name="Liu J.Z."/>
            <person name="Shao H.Z."/>
            <person name="Wang X."/>
            <person name="Wang C.C."/>
            <person name="Yang T.C."/>
            <person name="Huo Q.B."/>
            <person name="Li W."/>
            <person name="Chen H.Y."/>
            <person name="Chen S.E."/>
            <person name="Zhou L.G."/>
            <person name="Ni X.B."/>
            <person name="Tian J.H."/>
            <person name="Sheng Y."/>
            <person name="Liu T."/>
            <person name="Pan Y.S."/>
            <person name="Xia L.Y."/>
            <person name="Li J."/>
            <person name="Zhao F."/>
            <person name="Cao W.C."/>
        </authorList>
    </citation>
    <scope>NUCLEOTIDE SEQUENCE</scope>
    <source>
        <strain evidence="2">Rsan-2018</strain>
    </source>
</reference>
<keyword evidence="1" id="KW-0472">Membrane</keyword>
<sequence length="258" mass="28980">MLFWQDKIWAFGVADLPFYDDVHHLHIHFSLVVAAQIVTAFGFYRRTDRSPGAVPMLHRPDAEQREAGICTFPWARCGNRLRAVPPCACRRFFSLLAAKEDVWSMRSGDNPRLRARSIAYIGGSPPQRRWNLSSDMASPIFPPLFLATPGDPPIPWSDWKLIFQAYADAAGEDANKPERRKALLFNALGHAGLKLLYTLNAANASASTPASDVFQDAVALCYERHKDASYEYIARCIGEGKSSLRLWQAVACNNRQRQ</sequence>
<reference evidence="2" key="2">
    <citation type="submission" date="2021-09" db="EMBL/GenBank/DDBJ databases">
        <authorList>
            <person name="Jia N."/>
            <person name="Wang J."/>
            <person name="Shi W."/>
            <person name="Du L."/>
            <person name="Sun Y."/>
            <person name="Zhan W."/>
            <person name="Jiang J."/>
            <person name="Wang Q."/>
            <person name="Zhang B."/>
            <person name="Ji P."/>
            <person name="Sakyi L.B."/>
            <person name="Cui X."/>
            <person name="Yuan T."/>
            <person name="Jiang B."/>
            <person name="Yang W."/>
            <person name="Lam T.T.-Y."/>
            <person name="Chang Q."/>
            <person name="Ding S."/>
            <person name="Wang X."/>
            <person name="Zhu J."/>
            <person name="Ruan X."/>
            <person name="Zhao L."/>
            <person name="Wei J."/>
            <person name="Que T."/>
            <person name="Du C."/>
            <person name="Cheng J."/>
            <person name="Dai P."/>
            <person name="Han X."/>
            <person name="Huang E."/>
            <person name="Gao Y."/>
            <person name="Liu J."/>
            <person name="Shao H."/>
            <person name="Ye R."/>
            <person name="Li L."/>
            <person name="Wei W."/>
            <person name="Wang X."/>
            <person name="Wang C."/>
            <person name="Huo Q."/>
            <person name="Li W."/>
            <person name="Guo W."/>
            <person name="Chen H."/>
            <person name="Chen S."/>
            <person name="Zhou L."/>
            <person name="Zhou L."/>
            <person name="Ni X."/>
            <person name="Tian J."/>
            <person name="Zhou Y."/>
            <person name="Sheng Y."/>
            <person name="Liu T."/>
            <person name="Pan Y."/>
            <person name="Xia L."/>
            <person name="Li J."/>
            <person name="Zhao F."/>
            <person name="Cao W."/>
        </authorList>
    </citation>
    <scope>NUCLEOTIDE SEQUENCE</scope>
    <source>
        <strain evidence="2">Rsan-2018</strain>
        <tissue evidence="2">Larvae</tissue>
    </source>
</reference>
<comment type="caution">
    <text evidence="2">The sequence shown here is derived from an EMBL/GenBank/DDBJ whole genome shotgun (WGS) entry which is preliminary data.</text>
</comment>
<dbReference type="AlphaFoldDB" id="A0A9D4PK94"/>
<evidence type="ECO:0000313" key="3">
    <source>
        <dbReference type="Proteomes" id="UP000821837"/>
    </source>
</evidence>
<keyword evidence="1" id="KW-1133">Transmembrane helix</keyword>
<evidence type="ECO:0000313" key="2">
    <source>
        <dbReference type="EMBL" id="KAH7943221.1"/>
    </source>
</evidence>
<dbReference type="EMBL" id="JABSTV010001253">
    <property type="protein sequence ID" value="KAH7943221.1"/>
    <property type="molecule type" value="Genomic_DNA"/>
</dbReference>
<proteinExistence type="predicted"/>
<organism evidence="2 3">
    <name type="scientific">Rhipicephalus sanguineus</name>
    <name type="common">Brown dog tick</name>
    <name type="synonym">Ixodes sanguineus</name>
    <dbReference type="NCBI Taxonomy" id="34632"/>
    <lineage>
        <taxon>Eukaryota</taxon>
        <taxon>Metazoa</taxon>
        <taxon>Ecdysozoa</taxon>
        <taxon>Arthropoda</taxon>
        <taxon>Chelicerata</taxon>
        <taxon>Arachnida</taxon>
        <taxon>Acari</taxon>
        <taxon>Parasitiformes</taxon>
        <taxon>Ixodida</taxon>
        <taxon>Ixodoidea</taxon>
        <taxon>Ixodidae</taxon>
        <taxon>Rhipicephalinae</taxon>
        <taxon>Rhipicephalus</taxon>
        <taxon>Rhipicephalus</taxon>
    </lineage>
</organism>
<name>A0A9D4PK94_RHISA</name>
<gene>
    <name evidence="2" type="ORF">HPB52_006533</name>
</gene>
<keyword evidence="1" id="KW-0812">Transmembrane</keyword>